<proteinExistence type="predicted"/>
<dbReference type="EMBL" id="VSSQ01143715">
    <property type="protein sequence ID" value="MPN63798.1"/>
    <property type="molecule type" value="Genomic_DNA"/>
</dbReference>
<sequence length="74" mass="8653">MFYNTVIDQPYYYFDYAIGYSQLAQLYRETENELGDKFDMAAFLKTYLDLGPGNFDLVREQMDVWADGLLQDAA</sequence>
<name>A0A645JJE6_9ZZZZ</name>
<accession>A0A645JJE6</accession>
<comment type="caution">
    <text evidence="1">The sequence shown here is derived from an EMBL/GenBank/DDBJ whole genome shotgun (WGS) entry which is preliminary data.</text>
</comment>
<gene>
    <name evidence="1" type="ORF">SDC9_211564</name>
</gene>
<protein>
    <recommendedName>
        <fullName evidence="2">Peptidase M3A/M3B catalytic domain-containing protein</fullName>
    </recommendedName>
</protein>
<reference evidence="1" key="1">
    <citation type="submission" date="2019-08" db="EMBL/GenBank/DDBJ databases">
        <authorList>
            <person name="Kucharzyk K."/>
            <person name="Murdoch R.W."/>
            <person name="Higgins S."/>
            <person name="Loffler F."/>
        </authorList>
    </citation>
    <scope>NUCLEOTIDE SEQUENCE</scope>
</reference>
<dbReference type="AlphaFoldDB" id="A0A645JJE6"/>
<organism evidence="1">
    <name type="scientific">bioreactor metagenome</name>
    <dbReference type="NCBI Taxonomy" id="1076179"/>
    <lineage>
        <taxon>unclassified sequences</taxon>
        <taxon>metagenomes</taxon>
        <taxon>ecological metagenomes</taxon>
    </lineage>
</organism>
<evidence type="ECO:0000313" key="1">
    <source>
        <dbReference type="EMBL" id="MPN63798.1"/>
    </source>
</evidence>
<evidence type="ECO:0008006" key="2">
    <source>
        <dbReference type="Google" id="ProtNLM"/>
    </source>
</evidence>